<dbReference type="Proteomes" id="UP000504607">
    <property type="component" value="Chromosome 9"/>
</dbReference>
<evidence type="ECO:0000313" key="3">
    <source>
        <dbReference type="RefSeq" id="XP_010931029.1"/>
    </source>
</evidence>
<evidence type="ECO:0000313" key="2">
    <source>
        <dbReference type="Proteomes" id="UP000504607"/>
    </source>
</evidence>
<feature type="compositionally biased region" description="Basic and acidic residues" evidence="1">
    <location>
        <begin position="87"/>
        <end position="135"/>
    </location>
</feature>
<protein>
    <submittedName>
        <fullName evidence="3">Uncharacterized protein LOC105052036</fullName>
    </submittedName>
</protein>
<dbReference type="AlphaFoldDB" id="A0A6I9RS16"/>
<evidence type="ECO:0000256" key="1">
    <source>
        <dbReference type="SAM" id="MobiDB-lite"/>
    </source>
</evidence>
<feature type="compositionally biased region" description="Basic and acidic residues" evidence="1">
    <location>
        <begin position="70"/>
        <end position="80"/>
    </location>
</feature>
<reference evidence="3" key="1">
    <citation type="submission" date="2025-08" db="UniProtKB">
        <authorList>
            <consortium name="RefSeq"/>
        </authorList>
    </citation>
    <scope>IDENTIFICATION</scope>
</reference>
<feature type="region of interest" description="Disordered" evidence="1">
    <location>
        <begin position="1"/>
        <end position="135"/>
    </location>
</feature>
<dbReference type="InParanoid" id="A0A6I9RS16"/>
<accession>A0A6I9RS16</accession>
<organism evidence="2 3">
    <name type="scientific">Elaeis guineensis var. tenera</name>
    <name type="common">Oil palm</name>
    <dbReference type="NCBI Taxonomy" id="51953"/>
    <lineage>
        <taxon>Eukaryota</taxon>
        <taxon>Viridiplantae</taxon>
        <taxon>Streptophyta</taxon>
        <taxon>Embryophyta</taxon>
        <taxon>Tracheophyta</taxon>
        <taxon>Spermatophyta</taxon>
        <taxon>Magnoliopsida</taxon>
        <taxon>Liliopsida</taxon>
        <taxon>Arecaceae</taxon>
        <taxon>Arecoideae</taxon>
        <taxon>Cocoseae</taxon>
        <taxon>Elaeidinae</taxon>
        <taxon>Elaeis</taxon>
    </lineage>
</organism>
<proteinExistence type="predicted"/>
<feature type="compositionally biased region" description="Basic and acidic residues" evidence="1">
    <location>
        <begin position="44"/>
        <end position="54"/>
    </location>
</feature>
<name>A0A6I9RS16_ELAGV</name>
<dbReference type="RefSeq" id="XP_010931029.1">
    <property type="nucleotide sequence ID" value="XM_010932727.2"/>
</dbReference>
<keyword evidence="2" id="KW-1185">Reference proteome</keyword>
<sequence length="135" mass="14466">MGGCASKPKALDGQAPEDKPIYTSAPSDVTSAPAEAAAESKTCTPEHEQEEHSETAILVFQAAAESKTCTPEHEQEEHSETAAPVEGETRKDGSSTRDDSGTHQEQEQRQEKTAVTEEKLADATKIEEKQTSPSL</sequence>
<gene>
    <name evidence="3" type="primary">LOC105052036</name>
</gene>